<evidence type="ECO:0000256" key="1">
    <source>
        <dbReference type="ARBA" id="ARBA00004123"/>
    </source>
</evidence>
<dbReference type="CDD" id="cd08305">
    <property type="entry name" value="Pyrin"/>
    <property type="match status" value="1"/>
</dbReference>
<dbReference type="Pfam" id="PF02760">
    <property type="entry name" value="HIN"/>
    <property type="match status" value="1"/>
</dbReference>
<dbReference type="GeneID" id="105996423"/>
<dbReference type="PROSITE" id="PS50834">
    <property type="entry name" value="HIN_200"/>
    <property type="match status" value="1"/>
</dbReference>
<evidence type="ECO:0000259" key="7">
    <source>
        <dbReference type="PROSITE" id="PS50834"/>
    </source>
</evidence>
<dbReference type="GO" id="GO:0006954">
    <property type="term" value="P:inflammatory response"/>
    <property type="evidence" value="ECO:0007669"/>
    <property type="project" value="UniProtKB-KW"/>
</dbReference>
<comment type="similarity">
    <text evidence="2">Belongs to the HIN-200 family.</text>
</comment>
<dbReference type="InterPro" id="IPR012340">
    <property type="entry name" value="NA-bd_OB-fold"/>
</dbReference>
<dbReference type="Gene3D" id="1.10.533.10">
    <property type="entry name" value="Death Domain, Fas"/>
    <property type="match status" value="1"/>
</dbReference>
<sequence>MESEYKKILLLEGMDNLDDEELDRFKFFLPDEFNIPKGRLEAANRTNLVKLMIQSEGEVSALTKTISILKKLKCMNLAKCLQEEKEKVDKRYTENEKKNETKLVRKKSDTKTSSAEHVASGDGATAQPAAPAVSPPAKPKQKQVVAQQEAVRQEGLQEGPMTVMVLKAMKPFKFETQRGQQEMFHATVATDRDFYFVKVFDTRLTDKFCRKKIIIISKYYWHNTFLEVNTSSVVLDAEADQKVNVPNNIIRKAGETPKIRDLQTRPLGTIVNGVFMVQEKTEKENGTLFGLNDDTGSMNILVLKSQHKIKCEKGDKLRLTFFELSKYRRNLQLISGAHSQITVFGHSFQQAHSQGQDSYKFVNVTLVLNKFQHTPEKVLPPPRKTMWKTKEGEAGRSGQAGNGK</sequence>
<dbReference type="GO" id="GO:0035458">
    <property type="term" value="P:cellular response to interferon-beta"/>
    <property type="evidence" value="ECO:0007669"/>
    <property type="project" value="InterPro"/>
</dbReference>
<evidence type="ECO:0000256" key="2">
    <source>
        <dbReference type="ARBA" id="ARBA00008647"/>
    </source>
</evidence>
<proteinExistence type="inferred from homology"/>
<evidence type="ECO:0000313" key="9">
    <source>
        <dbReference type="RefSeq" id="XP_012885955.1"/>
    </source>
</evidence>
<evidence type="ECO:0000256" key="4">
    <source>
        <dbReference type="ARBA" id="ARBA00023242"/>
    </source>
</evidence>
<evidence type="ECO:0000313" key="8">
    <source>
        <dbReference type="Proteomes" id="UP000081671"/>
    </source>
</evidence>
<organism evidence="8 9">
    <name type="scientific">Dipodomys ordii</name>
    <name type="common">Ord's kangaroo rat</name>
    <dbReference type="NCBI Taxonomy" id="10020"/>
    <lineage>
        <taxon>Eukaryota</taxon>
        <taxon>Metazoa</taxon>
        <taxon>Chordata</taxon>
        <taxon>Craniata</taxon>
        <taxon>Vertebrata</taxon>
        <taxon>Euteleostomi</taxon>
        <taxon>Mammalia</taxon>
        <taxon>Eutheria</taxon>
        <taxon>Euarchontoglires</taxon>
        <taxon>Glires</taxon>
        <taxon>Rodentia</taxon>
        <taxon>Castorimorpha</taxon>
        <taxon>Heteromyidae</taxon>
        <taxon>Dipodomyinae</taxon>
        <taxon>Dipodomys</taxon>
    </lineage>
</organism>
<dbReference type="RefSeq" id="XP_012885955.1">
    <property type="nucleotide sequence ID" value="XM_013030501.1"/>
</dbReference>
<gene>
    <name evidence="9" type="primary">Aim2</name>
</gene>
<dbReference type="InterPro" id="IPR040205">
    <property type="entry name" value="HIN-200"/>
</dbReference>
<dbReference type="FunFam" id="2.40.50.140:FF:000101">
    <property type="entry name" value="Myeloid cell nuclear differentiation antigen"/>
    <property type="match status" value="1"/>
</dbReference>
<keyword evidence="8" id="KW-1185">Reference proteome</keyword>
<feature type="compositionally biased region" description="Basic and acidic residues" evidence="5">
    <location>
        <begin position="87"/>
        <end position="110"/>
    </location>
</feature>
<dbReference type="InterPro" id="IPR004021">
    <property type="entry name" value="HIN200/IF120x"/>
</dbReference>
<dbReference type="OrthoDB" id="10058437at2759"/>
<keyword evidence="4" id="KW-0539">Nucleus</keyword>
<accession>A0A1S3GB81</accession>
<comment type="subcellular location">
    <subcellularLocation>
        <location evidence="1">Nucleus</location>
    </subcellularLocation>
</comment>
<reference evidence="9" key="1">
    <citation type="submission" date="2025-08" db="UniProtKB">
        <authorList>
            <consortium name="RefSeq"/>
        </authorList>
    </citation>
    <scope>IDENTIFICATION</scope>
    <source>
        <tissue evidence="9">Kidney</tissue>
    </source>
</reference>
<dbReference type="PANTHER" id="PTHR12200:SF17">
    <property type="entry name" value="INTERFERON-INDUCIBLE PROTEIN AIM2"/>
    <property type="match status" value="1"/>
</dbReference>
<dbReference type="GO" id="GO:0005654">
    <property type="term" value="C:nucleoplasm"/>
    <property type="evidence" value="ECO:0007669"/>
    <property type="project" value="TreeGrafter"/>
</dbReference>
<dbReference type="SUPFAM" id="SSF47986">
    <property type="entry name" value="DEATH domain"/>
    <property type="match status" value="1"/>
</dbReference>
<dbReference type="InParanoid" id="A0A1S3GB81"/>
<evidence type="ECO:0000256" key="5">
    <source>
        <dbReference type="SAM" id="MobiDB-lite"/>
    </source>
</evidence>
<protein>
    <submittedName>
        <fullName evidence="9">Interferon-inducible protein AIM2</fullName>
    </submittedName>
</protein>
<dbReference type="PANTHER" id="PTHR12200">
    <property type="entry name" value="INTERFERON-INDUCIBLE PROTEIN AIM2 FAMILY MEMBER"/>
    <property type="match status" value="1"/>
</dbReference>
<dbReference type="AlphaFoldDB" id="A0A1S3GB81"/>
<feature type="region of interest" description="Disordered" evidence="5">
    <location>
        <begin position="87"/>
        <end position="150"/>
    </location>
</feature>
<dbReference type="FunFam" id="1.10.533.10:FF:000076">
    <property type="entry name" value="Interferon-inducible protein AIM2"/>
    <property type="match status" value="1"/>
</dbReference>
<dbReference type="KEGG" id="dord:105996423"/>
<dbReference type="PROSITE" id="PS50824">
    <property type="entry name" value="DAPIN"/>
    <property type="match status" value="1"/>
</dbReference>
<evidence type="ECO:0000259" key="6">
    <source>
        <dbReference type="PROSITE" id="PS50824"/>
    </source>
</evidence>
<name>A0A1S3GB81_DIPOR</name>
<dbReference type="SUPFAM" id="SSF159141">
    <property type="entry name" value="HIN-2000 domain-like"/>
    <property type="match status" value="2"/>
</dbReference>
<keyword evidence="3" id="KW-0395">Inflammatory response</keyword>
<dbReference type="InterPro" id="IPR011029">
    <property type="entry name" value="DEATH-like_dom_sf"/>
</dbReference>
<feature type="domain" description="Pyrin" evidence="6">
    <location>
        <begin position="1"/>
        <end position="87"/>
    </location>
</feature>
<dbReference type="GO" id="GO:0003690">
    <property type="term" value="F:double-stranded DNA binding"/>
    <property type="evidence" value="ECO:0007669"/>
    <property type="project" value="TreeGrafter"/>
</dbReference>
<feature type="region of interest" description="Disordered" evidence="5">
    <location>
        <begin position="375"/>
        <end position="404"/>
    </location>
</feature>
<evidence type="ECO:0000256" key="3">
    <source>
        <dbReference type="ARBA" id="ARBA00023198"/>
    </source>
</evidence>
<dbReference type="SMART" id="SM01289">
    <property type="entry name" value="PYRIN"/>
    <property type="match status" value="1"/>
</dbReference>
<dbReference type="FunCoup" id="A0A1S3GB81">
    <property type="interactions" value="63"/>
</dbReference>
<dbReference type="FunFam" id="2.40.50.140:FF:000500">
    <property type="entry name" value="Interferon-activable protein 202"/>
    <property type="match status" value="1"/>
</dbReference>
<dbReference type="GO" id="GO:0002218">
    <property type="term" value="P:activation of innate immune response"/>
    <property type="evidence" value="ECO:0007669"/>
    <property type="project" value="InterPro"/>
</dbReference>
<dbReference type="Proteomes" id="UP000081671">
    <property type="component" value="Unplaced"/>
</dbReference>
<dbReference type="GO" id="GO:0097169">
    <property type="term" value="C:AIM2 inflammasome complex"/>
    <property type="evidence" value="ECO:0007669"/>
    <property type="project" value="TreeGrafter"/>
</dbReference>
<dbReference type="CTD" id="9447"/>
<feature type="domain" description="HIN-200" evidence="7">
    <location>
        <begin position="145"/>
        <end position="344"/>
    </location>
</feature>
<dbReference type="Gene3D" id="2.40.50.140">
    <property type="entry name" value="Nucleic acid-binding proteins"/>
    <property type="match status" value="2"/>
</dbReference>
<dbReference type="InterPro" id="IPR004020">
    <property type="entry name" value="DAPIN"/>
</dbReference>
<dbReference type="Pfam" id="PF02758">
    <property type="entry name" value="PYRIN"/>
    <property type="match status" value="1"/>
</dbReference>